<protein>
    <recommendedName>
        <fullName evidence="5">2-dehydro-3-deoxy-phosphogluconate aldolase</fullName>
        <ecNumber evidence="5">4.1.2.14</ecNumber>
    </recommendedName>
</protein>
<dbReference type="InterPro" id="IPR013785">
    <property type="entry name" value="Aldolase_TIM"/>
</dbReference>
<dbReference type="PANTHER" id="PTHR30246:SF1">
    <property type="entry name" value="2-DEHYDRO-3-DEOXY-6-PHOSPHOGALACTONATE ALDOLASE-RELATED"/>
    <property type="match status" value="1"/>
</dbReference>
<proteinExistence type="inferred from homology"/>
<dbReference type="NCBIfam" id="TIGR01182">
    <property type="entry name" value="eda"/>
    <property type="match status" value="1"/>
</dbReference>
<gene>
    <name evidence="9" type="primary">eda</name>
    <name evidence="9" type="ORF">D8Y23_16485</name>
</gene>
<evidence type="ECO:0000256" key="3">
    <source>
        <dbReference type="ARBA" id="ARBA00006906"/>
    </source>
</evidence>
<dbReference type="EMBL" id="RBZY01000125">
    <property type="protein sequence ID" value="RWR13237.1"/>
    <property type="molecule type" value="Genomic_DNA"/>
</dbReference>
<evidence type="ECO:0000256" key="8">
    <source>
        <dbReference type="ARBA" id="ARBA00023277"/>
    </source>
</evidence>
<dbReference type="OrthoDB" id="9805177at2"/>
<evidence type="ECO:0000313" key="9">
    <source>
        <dbReference type="EMBL" id="RWR13237.1"/>
    </source>
</evidence>
<accession>A0A3S3L4A4</accession>
<dbReference type="Pfam" id="PF01081">
    <property type="entry name" value="Aldolase"/>
    <property type="match status" value="1"/>
</dbReference>
<comment type="similarity">
    <text evidence="3">Belongs to the KHG/KDPG aldolase family.</text>
</comment>
<reference evidence="9 10" key="1">
    <citation type="journal article" date="2018" name="Front. Microbiol.">
        <title>Novel Insights Into Bacterial Dimethylsulfoniopropionate Catabolism in the East China Sea.</title>
        <authorList>
            <person name="Liu J."/>
            <person name="Liu J."/>
            <person name="Zhang S.H."/>
            <person name="Liang J."/>
            <person name="Lin H."/>
            <person name="Song D."/>
            <person name="Yang G.P."/>
            <person name="Todd J.D."/>
            <person name="Zhang X.H."/>
        </authorList>
    </citation>
    <scope>NUCLEOTIDE SEQUENCE [LARGE SCALE GENOMIC DNA]</scope>
    <source>
        <strain evidence="9 10">ZYFD042</strain>
    </source>
</reference>
<sequence>MARTVSDWLLPFPVIPVVVADRPDVASDLAFALDDGGVSCAEITLRTPRALEVLATMTAKAPPGFVVGAGTVLDVDQVDRAADAGASFIVSPGFDDEVVERARTRGLEVLPGVATATEVQRARRAGLSAVKLFPADLLGGRSAIDALAAVFAGIGFVPSGGVGAHNAADYLAHPAVPSVSGSWLAPRAEIDAGDLSRVAERGRAAMQDRIMP</sequence>
<comment type="catalytic activity">
    <reaction evidence="1">
        <text>2-dehydro-3-deoxy-6-phospho-D-gluconate = D-glyceraldehyde 3-phosphate + pyruvate</text>
        <dbReference type="Rhea" id="RHEA:17089"/>
        <dbReference type="ChEBI" id="CHEBI:15361"/>
        <dbReference type="ChEBI" id="CHEBI:57569"/>
        <dbReference type="ChEBI" id="CHEBI:59776"/>
        <dbReference type="EC" id="4.1.2.14"/>
    </reaction>
</comment>
<dbReference type="InterPro" id="IPR031338">
    <property type="entry name" value="KDPG/KHG_AS_2"/>
</dbReference>
<dbReference type="EC" id="4.1.2.14" evidence="5"/>
<dbReference type="GO" id="GO:0008675">
    <property type="term" value="F:2-dehydro-3-deoxy-phosphogluconate aldolase activity"/>
    <property type="evidence" value="ECO:0007669"/>
    <property type="project" value="UniProtKB-EC"/>
</dbReference>
<evidence type="ECO:0000256" key="5">
    <source>
        <dbReference type="ARBA" id="ARBA00013063"/>
    </source>
</evidence>
<comment type="subunit">
    <text evidence="4">Homotrimer.</text>
</comment>
<dbReference type="PROSITE" id="PS00160">
    <property type="entry name" value="ALDOLASE_KDPG_KHG_2"/>
    <property type="match status" value="1"/>
</dbReference>
<organism evidence="9 10">
    <name type="scientific">Microbacterium enclense</name>
    <dbReference type="NCBI Taxonomy" id="993073"/>
    <lineage>
        <taxon>Bacteria</taxon>
        <taxon>Bacillati</taxon>
        <taxon>Actinomycetota</taxon>
        <taxon>Actinomycetes</taxon>
        <taxon>Micrococcales</taxon>
        <taxon>Microbacteriaceae</taxon>
        <taxon>Microbacterium</taxon>
    </lineage>
</organism>
<comment type="pathway">
    <text evidence="2">Carbohydrate acid metabolism; 2-dehydro-3-deoxy-D-gluconate degradation; D-glyceraldehyde 3-phosphate and pyruvate from 2-dehydro-3-deoxy-D-gluconate: step 2/2.</text>
</comment>
<name>A0A3S3L4A4_9MICO</name>
<evidence type="ECO:0000313" key="10">
    <source>
        <dbReference type="Proteomes" id="UP000285970"/>
    </source>
</evidence>
<evidence type="ECO:0000256" key="1">
    <source>
        <dbReference type="ARBA" id="ARBA00000654"/>
    </source>
</evidence>
<dbReference type="CDD" id="cd00452">
    <property type="entry name" value="KDPG_aldolase"/>
    <property type="match status" value="1"/>
</dbReference>
<evidence type="ECO:0000256" key="4">
    <source>
        <dbReference type="ARBA" id="ARBA00011233"/>
    </source>
</evidence>
<dbReference type="AlphaFoldDB" id="A0A3S3L4A4"/>
<comment type="caution">
    <text evidence="9">The sequence shown here is derived from an EMBL/GenBank/DDBJ whole genome shotgun (WGS) entry which is preliminary data.</text>
</comment>
<evidence type="ECO:0000256" key="7">
    <source>
        <dbReference type="ARBA" id="ARBA00023270"/>
    </source>
</evidence>
<dbReference type="PANTHER" id="PTHR30246">
    <property type="entry name" value="2-KETO-3-DEOXY-6-PHOSPHOGLUCONATE ALDOLASE"/>
    <property type="match status" value="1"/>
</dbReference>
<dbReference type="PROSITE" id="PS00159">
    <property type="entry name" value="ALDOLASE_KDPG_KHG_1"/>
    <property type="match status" value="1"/>
</dbReference>
<dbReference type="InterPro" id="IPR000887">
    <property type="entry name" value="Aldlse_KDPG_KHG"/>
</dbReference>
<dbReference type="InterPro" id="IPR031337">
    <property type="entry name" value="KDPG/KHG_AS_1"/>
</dbReference>
<keyword evidence="8" id="KW-0119">Carbohydrate metabolism</keyword>
<dbReference type="SUPFAM" id="SSF51569">
    <property type="entry name" value="Aldolase"/>
    <property type="match status" value="1"/>
</dbReference>
<dbReference type="Proteomes" id="UP000285970">
    <property type="component" value="Unassembled WGS sequence"/>
</dbReference>
<dbReference type="Gene3D" id="3.20.20.70">
    <property type="entry name" value="Aldolase class I"/>
    <property type="match status" value="1"/>
</dbReference>
<evidence type="ECO:0000256" key="6">
    <source>
        <dbReference type="ARBA" id="ARBA00023239"/>
    </source>
</evidence>
<keyword evidence="6 9" id="KW-0456">Lyase</keyword>
<evidence type="ECO:0000256" key="2">
    <source>
        <dbReference type="ARBA" id="ARBA00004736"/>
    </source>
</evidence>
<keyword evidence="7" id="KW-0704">Schiff base</keyword>